<dbReference type="GO" id="GO:0003677">
    <property type="term" value="F:DNA binding"/>
    <property type="evidence" value="ECO:0007669"/>
    <property type="project" value="UniProtKB-KW"/>
</dbReference>
<dbReference type="SMART" id="SM00354">
    <property type="entry name" value="HTH_LACI"/>
    <property type="match status" value="1"/>
</dbReference>
<evidence type="ECO:0000256" key="3">
    <source>
        <dbReference type="ARBA" id="ARBA00023125"/>
    </source>
</evidence>
<dbReference type="Pfam" id="PF00356">
    <property type="entry name" value="LacI"/>
    <property type="match status" value="1"/>
</dbReference>
<dbReference type="PANTHER" id="PTHR30146">
    <property type="entry name" value="LACI-RELATED TRANSCRIPTIONAL REPRESSOR"/>
    <property type="match status" value="1"/>
</dbReference>
<comment type="caution">
    <text evidence="6">The sequence shown here is derived from an EMBL/GenBank/DDBJ whole genome shotgun (WGS) entry which is preliminary data.</text>
</comment>
<dbReference type="EMBL" id="BAAAPB010000001">
    <property type="protein sequence ID" value="GAA1957268.1"/>
    <property type="molecule type" value="Genomic_DNA"/>
</dbReference>
<evidence type="ECO:0000313" key="7">
    <source>
        <dbReference type="Proteomes" id="UP001500571"/>
    </source>
</evidence>
<keyword evidence="3 6" id="KW-0238">DNA-binding</keyword>
<dbReference type="InterPro" id="IPR010982">
    <property type="entry name" value="Lambda_DNA-bd_dom_sf"/>
</dbReference>
<accession>A0ABN2QRR0</accession>
<dbReference type="Pfam" id="PF13377">
    <property type="entry name" value="Peripla_BP_3"/>
    <property type="match status" value="1"/>
</dbReference>
<dbReference type="SUPFAM" id="SSF47413">
    <property type="entry name" value="lambda repressor-like DNA-binding domains"/>
    <property type="match status" value="1"/>
</dbReference>
<name>A0ABN2QRR0_9ACTN</name>
<dbReference type="Gene3D" id="1.10.260.40">
    <property type="entry name" value="lambda repressor-like DNA-binding domains"/>
    <property type="match status" value="1"/>
</dbReference>
<evidence type="ECO:0000256" key="4">
    <source>
        <dbReference type="ARBA" id="ARBA00023163"/>
    </source>
</evidence>
<feature type="domain" description="HTH lacI-type" evidence="5">
    <location>
        <begin position="7"/>
        <end position="61"/>
    </location>
</feature>
<keyword evidence="2" id="KW-0805">Transcription regulation</keyword>
<proteinExistence type="predicted"/>
<dbReference type="CDD" id="cd01392">
    <property type="entry name" value="HTH_LacI"/>
    <property type="match status" value="1"/>
</dbReference>
<dbReference type="PROSITE" id="PS50932">
    <property type="entry name" value="HTH_LACI_2"/>
    <property type="match status" value="1"/>
</dbReference>
<evidence type="ECO:0000256" key="1">
    <source>
        <dbReference type="ARBA" id="ARBA00022491"/>
    </source>
</evidence>
<keyword evidence="7" id="KW-1185">Reference proteome</keyword>
<dbReference type="InterPro" id="IPR000843">
    <property type="entry name" value="HTH_LacI"/>
</dbReference>
<sequence>MTIRRRPTINDVAAEVGVAASTVSRAFTVPGRVNPRTRQQILEAAERLGYVPNPAARAMGSGRTDTVALLVPDITNPFFSGIIKGAERAVGAAGKTLVLGDTEESPAVEARLLERLGPAVDGFVLAAPRLPDADVRRAATRNRVVLVNRVVPDVACVVADYESATRQVVDHLASLGHRELVFLAGPAESWSGAQRWAGLETAARARRMLATRLGPYAPTLDGGPAAAEAAIASGASAVVCHNDMLAIGVMRRLADRGVRVPEEVSVVGFDDIFGADFCHPPLTTLAERTQEAGAAAIEVLLHRSGTPTVIAPTELKIRASSGPAA</sequence>
<dbReference type="PANTHER" id="PTHR30146:SF148">
    <property type="entry name" value="HTH-TYPE TRANSCRIPTIONAL REPRESSOR PURR-RELATED"/>
    <property type="match status" value="1"/>
</dbReference>
<protein>
    <submittedName>
        <fullName evidence="6">LacI family DNA-binding transcriptional regulator</fullName>
    </submittedName>
</protein>
<dbReference type="InterPro" id="IPR046335">
    <property type="entry name" value="LacI/GalR-like_sensor"/>
</dbReference>
<reference evidence="6 7" key="1">
    <citation type="journal article" date="2019" name="Int. J. Syst. Evol. Microbiol.">
        <title>The Global Catalogue of Microorganisms (GCM) 10K type strain sequencing project: providing services to taxonomists for standard genome sequencing and annotation.</title>
        <authorList>
            <consortium name="The Broad Institute Genomics Platform"/>
            <consortium name="The Broad Institute Genome Sequencing Center for Infectious Disease"/>
            <person name="Wu L."/>
            <person name="Ma J."/>
        </authorList>
    </citation>
    <scope>NUCLEOTIDE SEQUENCE [LARGE SCALE GENOMIC DNA]</scope>
    <source>
        <strain evidence="6 7">JCM 15309</strain>
    </source>
</reference>
<evidence type="ECO:0000313" key="6">
    <source>
        <dbReference type="EMBL" id="GAA1957268.1"/>
    </source>
</evidence>
<dbReference type="Proteomes" id="UP001500571">
    <property type="component" value="Unassembled WGS sequence"/>
</dbReference>
<keyword evidence="1" id="KW-0678">Repressor</keyword>
<dbReference type="RefSeq" id="WP_344044162.1">
    <property type="nucleotide sequence ID" value="NZ_BAAAPB010000001.1"/>
</dbReference>
<dbReference type="CDD" id="cd06267">
    <property type="entry name" value="PBP1_LacI_sugar_binding-like"/>
    <property type="match status" value="1"/>
</dbReference>
<evidence type="ECO:0000259" key="5">
    <source>
        <dbReference type="PROSITE" id="PS50932"/>
    </source>
</evidence>
<keyword evidence="4" id="KW-0804">Transcription</keyword>
<dbReference type="SUPFAM" id="SSF53822">
    <property type="entry name" value="Periplasmic binding protein-like I"/>
    <property type="match status" value="1"/>
</dbReference>
<evidence type="ECO:0000256" key="2">
    <source>
        <dbReference type="ARBA" id="ARBA00023015"/>
    </source>
</evidence>
<gene>
    <name evidence="6" type="ORF">GCM10009798_15830</name>
</gene>
<dbReference type="InterPro" id="IPR028082">
    <property type="entry name" value="Peripla_BP_I"/>
</dbReference>
<dbReference type="Gene3D" id="3.40.50.2300">
    <property type="match status" value="2"/>
</dbReference>
<organism evidence="6 7">
    <name type="scientific">Nocardioides panacihumi</name>
    <dbReference type="NCBI Taxonomy" id="400774"/>
    <lineage>
        <taxon>Bacteria</taxon>
        <taxon>Bacillati</taxon>
        <taxon>Actinomycetota</taxon>
        <taxon>Actinomycetes</taxon>
        <taxon>Propionibacteriales</taxon>
        <taxon>Nocardioidaceae</taxon>
        <taxon>Nocardioides</taxon>
    </lineage>
</organism>